<name>A0A7Y9RSZ4_9ACTN</name>
<evidence type="ECO:0000256" key="1">
    <source>
        <dbReference type="SAM" id="MobiDB-lite"/>
    </source>
</evidence>
<dbReference type="EMBL" id="JACCAC010000001">
    <property type="protein sequence ID" value="NYG53987.1"/>
    <property type="molecule type" value="Genomic_DNA"/>
</dbReference>
<dbReference type="GO" id="GO:0016887">
    <property type="term" value="F:ATP hydrolysis activity"/>
    <property type="evidence" value="ECO:0007669"/>
    <property type="project" value="TreeGrafter"/>
</dbReference>
<organism evidence="3 4">
    <name type="scientific">Nocardioides perillae</name>
    <dbReference type="NCBI Taxonomy" id="1119534"/>
    <lineage>
        <taxon>Bacteria</taxon>
        <taxon>Bacillati</taxon>
        <taxon>Actinomycetota</taxon>
        <taxon>Actinomycetes</taxon>
        <taxon>Propionibacteriales</taxon>
        <taxon>Nocardioidaceae</taxon>
        <taxon>Nocardioides</taxon>
    </lineage>
</organism>
<evidence type="ECO:0000313" key="4">
    <source>
        <dbReference type="Proteomes" id="UP000544110"/>
    </source>
</evidence>
<comment type="caution">
    <text evidence="3">The sequence shown here is derived from an EMBL/GenBank/DDBJ whole genome shotgun (WGS) entry which is preliminary data.</text>
</comment>
<sequence length="380" mass="38070">MTESTDVRTDVRTAVRPGARPGARPSPAAAGAPGRPLVVTADPALREELSRLAAAAGAVPEVVAEAGAALLAWARAPLVLVGHDLAAVVAARAPARRDDVLVVGWAPVADGWFRDAVAVGAQQVLGLPDAEAWLVDLLADAADPSPGRGTVVGVLGGSGGAGATTTACALAEVGARTGTAALVDLDPLGPGVDRVVGLEDTEGVRWDALGAASGRLSGRAFATALPRVRGVGVLTWLPGVATVVTPAAAREALAAAGRSHRWVVVDLPRAPGALLDEVVARCDRLLVVCAPTVAGVAGTARTCARLPADAPVGLVVRGRGDPAAVGRVVRRPVLGVLPHARGLDEAVDLGLGPVHRGRGPLARAVAELLHAVRTGEEVAA</sequence>
<dbReference type="GO" id="GO:0005829">
    <property type="term" value="C:cytosol"/>
    <property type="evidence" value="ECO:0007669"/>
    <property type="project" value="TreeGrafter"/>
</dbReference>
<dbReference type="InterPro" id="IPR059050">
    <property type="entry name" value="Rv3660c_N"/>
</dbReference>
<dbReference type="InterPro" id="IPR027417">
    <property type="entry name" value="P-loop_NTPase"/>
</dbReference>
<keyword evidence="4" id="KW-1185">Reference proteome</keyword>
<dbReference type="AlphaFoldDB" id="A0A7Y9RSZ4"/>
<dbReference type="RefSeq" id="WP_179516703.1">
    <property type="nucleotide sequence ID" value="NZ_JACCAC010000001.1"/>
</dbReference>
<dbReference type="InterPro" id="IPR022521">
    <property type="entry name" value="Rv3660c"/>
</dbReference>
<protein>
    <submittedName>
        <fullName evidence="3">Secretion/DNA translocation related CpaE-like protein</fullName>
    </submittedName>
</protein>
<dbReference type="Pfam" id="PF26563">
    <property type="entry name" value="Rv3660c_N"/>
    <property type="match status" value="1"/>
</dbReference>
<dbReference type="NCBIfam" id="TIGR03815">
    <property type="entry name" value="CpaE_hom_Actino"/>
    <property type="match status" value="1"/>
</dbReference>
<dbReference type="PANTHER" id="PTHR43384">
    <property type="entry name" value="SEPTUM SITE-DETERMINING PROTEIN MIND HOMOLOG, CHLOROPLASTIC-RELATED"/>
    <property type="match status" value="1"/>
</dbReference>
<dbReference type="InterPro" id="IPR050625">
    <property type="entry name" value="ParA/MinD_ATPase"/>
</dbReference>
<feature type="compositionally biased region" description="Basic and acidic residues" evidence="1">
    <location>
        <begin position="1"/>
        <end position="13"/>
    </location>
</feature>
<feature type="compositionally biased region" description="Low complexity" evidence="1">
    <location>
        <begin position="16"/>
        <end position="35"/>
    </location>
</feature>
<dbReference type="GO" id="GO:0009898">
    <property type="term" value="C:cytoplasmic side of plasma membrane"/>
    <property type="evidence" value="ECO:0007669"/>
    <property type="project" value="TreeGrafter"/>
</dbReference>
<accession>A0A7Y9RSZ4</accession>
<dbReference type="Proteomes" id="UP000544110">
    <property type="component" value="Unassembled WGS sequence"/>
</dbReference>
<dbReference type="GO" id="GO:0005524">
    <property type="term" value="F:ATP binding"/>
    <property type="evidence" value="ECO:0007669"/>
    <property type="project" value="TreeGrafter"/>
</dbReference>
<dbReference type="SUPFAM" id="SSF52540">
    <property type="entry name" value="P-loop containing nucleoside triphosphate hydrolases"/>
    <property type="match status" value="1"/>
</dbReference>
<evidence type="ECO:0000259" key="2">
    <source>
        <dbReference type="Pfam" id="PF26563"/>
    </source>
</evidence>
<proteinExistence type="predicted"/>
<dbReference type="GO" id="GO:0051782">
    <property type="term" value="P:negative regulation of cell division"/>
    <property type="evidence" value="ECO:0007669"/>
    <property type="project" value="TreeGrafter"/>
</dbReference>
<feature type="domain" description="Rv3660c-like CheY-like N-terminal" evidence="2">
    <location>
        <begin position="39"/>
        <end position="148"/>
    </location>
</feature>
<reference evidence="3 4" key="1">
    <citation type="submission" date="2020-07" db="EMBL/GenBank/DDBJ databases">
        <title>Sequencing the genomes of 1000 actinobacteria strains.</title>
        <authorList>
            <person name="Klenk H.-P."/>
        </authorList>
    </citation>
    <scope>NUCLEOTIDE SEQUENCE [LARGE SCALE GENOMIC DNA]</scope>
    <source>
        <strain evidence="3 4">DSM 24552</strain>
    </source>
</reference>
<gene>
    <name evidence="3" type="ORF">BJ989_000291</name>
</gene>
<evidence type="ECO:0000313" key="3">
    <source>
        <dbReference type="EMBL" id="NYG53987.1"/>
    </source>
</evidence>
<feature type="region of interest" description="Disordered" evidence="1">
    <location>
        <begin position="1"/>
        <end position="35"/>
    </location>
</feature>
<dbReference type="Gene3D" id="3.40.50.300">
    <property type="entry name" value="P-loop containing nucleotide triphosphate hydrolases"/>
    <property type="match status" value="1"/>
</dbReference>
<dbReference type="PANTHER" id="PTHR43384:SF11">
    <property type="entry name" value="SEPTUM SITE DETERMINING PROTEIN"/>
    <property type="match status" value="1"/>
</dbReference>